<dbReference type="CDD" id="cd07043">
    <property type="entry name" value="STAS_anti-anti-sigma_factors"/>
    <property type="match status" value="1"/>
</dbReference>
<keyword evidence="3" id="KW-1185">Reference proteome</keyword>
<dbReference type="RefSeq" id="WP_072325881.1">
    <property type="nucleotide sequence ID" value="NZ_FPJW01000005.1"/>
</dbReference>
<proteinExistence type="predicted"/>
<dbReference type="Proteomes" id="UP000182350">
    <property type="component" value="Unassembled WGS sequence"/>
</dbReference>
<dbReference type="PANTHER" id="PTHR33495:SF15">
    <property type="entry name" value="STAS DOMAIN-CONTAINING PROTEIN"/>
    <property type="match status" value="1"/>
</dbReference>
<feature type="domain" description="STAS" evidence="1">
    <location>
        <begin position="3"/>
        <end position="104"/>
    </location>
</feature>
<dbReference type="InterPro" id="IPR036513">
    <property type="entry name" value="STAS_dom_sf"/>
</dbReference>
<organism evidence="2 3">
    <name type="scientific">Marinospirillum alkaliphilum DSM 21637</name>
    <dbReference type="NCBI Taxonomy" id="1122209"/>
    <lineage>
        <taxon>Bacteria</taxon>
        <taxon>Pseudomonadati</taxon>
        <taxon>Pseudomonadota</taxon>
        <taxon>Gammaproteobacteria</taxon>
        <taxon>Oceanospirillales</taxon>
        <taxon>Oceanospirillaceae</taxon>
        <taxon>Marinospirillum</taxon>
    </lineage>
</organism>
<dbReference type="InterPro" id="IPR002645">
    <property type="entry name" value="STAS_dom"/>
</dbReference>
<dbReference type="AlphaFoldDB" id="A0A1K1X244"/>
<sequence length="104" mass="11671">MGITSRTENQGRTIFINVTERFDFNQHAVFRKLLNDAKDGCEFVVDLTAAEYMDSSALGLLLLLRKKAGNNRVELRYVKPSAIEKVVSASNFSRLFDCKAVSPL</sequence>
<reference evidence="2 3" key="1">
    <citation type="submission" date="2016-11" db="EMBL/GenBank/DDBJ databases">
        <authorList>
            <person name="Jaros S."/>
            <person name="Januszkiewicz K."/>
            <person name="Wedrychowicz H."/>
        </authorList>
    </citation>
    <scope>NUCLEOTIDE SEQUENCE [LARGE SCALE GENOMIC DNA]</scope>
    <source>
        <strain evidence="2 3">DSM 21637</strain>
    </source>
</reference>
<dbReference type="PROSITE" id="PS50801">
    <property type="entry name" value="STAS"/>
    <property type="match status" value="1"/>
</dbReference>
<name>A0A1K1X244_9GAMM</name>
<dbReference type="Pfam" id="PF13466">
    <property type="entry name" value="STAS_2"/>
    <property type="match status" value="1"/>
</dbReference>
<accession>A0A1K1X244</accession>
<protein>
    <submittedName>
        <fullName evidence="2">Anti-anti-sigma factor</fullName>
    </submittedName>
</protein>
<dbReference type="Gene3D" id="3.30.750.24">
    <property type="entry name" value="STAS domain"/>
    <property type="match status" value="1"/>
</dbReference>
<dbReference type="SUPFAM" id="SSF52091">
    <property type="entry name" value="SpoIIaa-like"/>
    <property type="match status" value="1"/>
</dbReference>
<evidence type="ECO:0000313" key="2">
    <source>
        <dbReference type="EMBL" id="SFX43252.1"/>
    </source>
</evidence>
<gene>
    <name evidence="2" type="ORF">SAMN02745752_01646</name>
</gene>
<dbReference type="EMBL" id="FPJW01000005">
    <property type="protein sequence ID" value="SFX43252.1"/>
    <property type="molecule type" value="Genomic_DNA"/>
</dbReference>
<dbReference type="OrthoDB" id="278639at2"/>
<dbReference type="InterPro" id="IPR058548">
    <property type="entry name" value="MlaB-like_STAS"/>
</dbReference>
<evidence type="ECO:0000313" key="3">
    <source>
        <dbReference type="Proteomes" id="UP000182350"/>
    </source>
</evidence>
<dbReference type="GO" id="GO:0043856">
    <property type="term" value="F:anti-sigma factor antagonist activity"/>
    <property type="evidence" value="ECO:0007669"/>
    <property type="project" value="TreeGrafter"/>
</dbReference>
<dbReference type="PANTHER" id="PTHR33495">
    <property type="entry name" value="ANTI-SIGMA FACTOR ANTAGONIST TM_1081-RELATED-RELATED"/>
    <property type="match status" value="1"/>
</dbReference>
<dbReference type="STRING" id="1122209.SAMN02745752_01646"/>
<evidence type="ECO:0000259" key="1">
    <source>
        <dbReference type="PROSITE" id="PS50801"/>
    </source>
</evidence>